<dbReference type="RefSeq" id="WP_129045776.1">
    <property type="nucleotide sequence ID" value="NZ_SDHX01000001.1"/>
</dbReference>
<feature type="transmembrane region" description="Helical" evidence="1">
    <location>
        <begin position="43"/>
        <end position="66"/>
    </location>
</feature>
<protein>
    <recommendedName>
        <fullName evidence="2">DUF2231 domain-containing protein</fullName>
    </recommendedName>
</protein>
<dbReference type="InterPro" id="IPR019251">
    <property type="entry name" value="DUF2231_TM"/>
</dbReference>
<keyword evidence="4" id="KW-1185">Reference proteome</keyword>
<keyword evidence="1" id="KW-1133">Transmembrane helix</keyword>
<comment type="caution">
    <text evidence="3">The sequence shown here is derived from an EMBL/GenBank/DDBJ whole genome shotgun (WGS) entry which is preliminary data.</text>
</comment>
<gene>
    <name evidence="3" type="ORF">ESB00_00495</name>
</gene>
<keyword evidence="1" id="KW-0812">Transmembrane</keyword>
<proteinExistence type="predicted"/>
<dbReference type="OrthoDB" id="713772at2"/>
<feature type="transmembrane region" description="Helical" evidence="1">
    <location>
        <begin position="113"/>
        <end position="138"/>
    </location>
</feature>
<sequence length="147" mass="16190">MDLSTLFGRLHPLVLHFPIALLLLAAALEMVRLKWDRPGLGGTITLLMVIGATGALIATATGWVFAVESHPRPSMRWMLQWHRWLGVLTTVLAGIAAWLAFRLSEAPNPGARWVRRSAIWLTSLILIGAAHLGALMVWGEDYFDPSS</sequence>
<dbReference type="EMBL" id="SDHX01000001">
    <property type="protein sequence ID" value="RXK54411.1"/>
    <property type="molecule type" value="Genomic_DNA"/>
</dbReference>
<dbReference type="Pfam" id="PF09990">
    <property type="entry name" value="DUF2231"/>
    <property type="match status" value="1"/>
</dbReference>
<evidence type="ECO:0000256" key="1">
    <source>
        <dbReference type="SAM" id="Phobius"/>
    </source>
</evidence>
<accession>A0A4Q1C6K2</accession>
<dbReference type="Gene3D" id="1.20.120.1770">
    <property type="match status" value="1"/>
</dbReference>
<reference evidence="3 4" key="1">
    <citation type="submission" date="2019-01" db="EMBL/GenBank/DDBJ databases">
        <title>Lacunisphaera sp. strain TWA-58.</title>
        <authorList>
            <person name="Chen W.-M."/>
        </authorList>
    </citation>
    <scope>NUCLEOTIDE SEQUENCE [LARGE SCALE GENOMIC DNA]</scope>
    <source>
        <strain evidence="3 4">TWA-58</strain>
    </source>
</reference>
<evidence type="ECO:0000313" key="3">
    <source>
        <dbReference type="EMBL" id="RXK54411.1"/>
    </source>
</evidence>
<dbReference type="Proteomes" id="UP000290218">
    <property type="component" value="Unassembled WGS sequence"/>
</dbReference>
<feature type="transmembrane region" description="Helical" evidence="1">
    <location>
        <begin position="13"/>
        <end position="31"/>
    </location>
</feature>
<evidence type="ECO:0000313" key="4">
    <source>
        <dbReference type="Proteomes" id="UP000290218"/>
    </source>
</evidence>
<dbReference type="AlphaFoldDB" id="A0A4Q1C6K2"/>
<evidence type="ECO:0000259" key="2">
    <source>
        <dbReference type="Pfam" id="PF09990"/>
    </source>
</evidence>
<keyword evidence="1" id="KW-0472">Membrane</keyword>
<feature type="domain" description="DUF2231" evidence="2">
    <location>
        <begin position="10"/>
        <end position="139"/>
    </location>
</feature>
<name>A0A4Q1C6K2_9BACT</name>
<organism evidence="3 4">
    <name type="scientific">Oleiharenicola lentus</name>
    <dbReference type="NCBI Taxonomy" id="2508720"/>
    <lineage>
        <taxon>Bacteria</taxon>
        <taxon>Pseudomonadati</taxon>
        <taxon>Verrucomicrobiota</taxon>
        <taxon>Opitutia</taxon>
        <taxon>Opitutales</taxon>
        <taxon>Opitutaceae</taxon>
        <taxon>Oleiharenicola</taxon>
    </lineage>
</organism>
<feature type="transmembrane region" description="Helical" evidence="1">
    <location>
        <begin position="81"/>
        <end position="101"/>
    </location>
</feature>